<dbReference type="GO" id="GO:0106300">
    <property type="term" value="P:protein-DNA covalent cross-linking repair"/>
    <property type="evidence" value="ECO:0007669"/>
    <property type="project" value="InterPro"/>
</dbReference>
<evidence type="ECO:0000256" key="2">
    <source>
        <dbReference type="ARBA" id="ARBA00022670"/>
    </source>
</evidence>
<evidence type="ECO:0000256" key="8">
    <source>
        <dbReference type="RuleBase" id="RU364100"/>
    </source>
</evidence>
<dbReference type="AlphaFoldDB" id="A1R740"/>
<keyword evidence="6" id="KW-0238">DNA-binding</keyword>
<dbReference type="OrthoDB" id="9782620at2"/>
<evidence type="ECO:0000256" key="7">
    <source>
        <dbReference type="ARBA" id="ARBA00023239"/>
    </source>
</evidence>
<keyword evidence="3" id="KW-0227">DNA damage</keyword>
<dbReference type="KEGG" id="aau:AAur_2315"/>
<keyword evidence="5" id="KW-0190">Covalent protein-DNA linkage</keyword>
<organism evidence="9 10">
    <name type="scientific">Paenarthrobacter aurescens (strain TC1)</name>
    <dbReference type="NCBI Taxonomy" id="290340"/>
    <lineage>
        <taxon>Bacteria</taxon>
        <taxon>Bacillati</taxon>
        <taxon>Actinomycetota</taxon>
        <taxon>Actinomycetes</taxon>
        <taxon>Micrococcales</taxon>
        <taxon>Micrococcaceae</taxon>
        <taxon>Paenarthrobacter</taxon>
    </lineage>
</organism>
<protein>
    <recommendedName>
        <fullName evidence="8">Abasic site processing protein</fullName>
        <ecNumber evidence="8">3.4.-.-</ecNumber>
    </recommendedName>
</protein>
<evidence type="ECO:0000256" key="3">
    <source>
        <dbReference type="ARBA" id="ARBA00022763"/>
    </source>
</evidence>
<dbReference type="InterPro" id="IPR036590">
    <property type="entry name" value="SRAP-like"/>
</dbReference>
<keyword evidence="2 8" id="KW-0645">Protease</keyword>
<evidence type="ECO:0000256" key="6">
    <source>
        <dbReference type="ARBA" id="ARBA00023125"/>
    </source>
</evidence>
<proteinExistence type="inferred from homology"/>
<dbReference type="Pfam" id="PF02586">
    <property type="entry name" value="SRAP"/>
    <property type="match status" value="1"/>
</dbReference>
<accession>A1R740</accession>
<evidence type="ECO:0000256" key="1">
    <source>
        <dbReference type="ARBA" id="ARBA00008136"/>
    </source>
</evidence>
<dbReference type="STRING" id="290340.AAur_2315"/>
<dbReference type="Proteomes" id="UP000000637">
    <property type="component" value="Chromosome"/>
</dbReference>
<evidence type="ECO:0000313" key="10">
    <source>
        <dbReference type="Proteomes" id="UP000000637"/>
    </source>
</evidence>
<dbReference type="Gene3D" id="3.90.1680.10">
    <property type="entry name" value="SOS response associated peptidase-like"/>
    <property type="match status" value="1"/>
</dbReference>
<dbReference type="SUPFAM" id="SSF143081">
    <property type="entry name" value="BB1717-like"/>
    <property type="match status" value="1"/>
</dbReference>
<dbReference type="HOGENOM" id="CLU_035990_6_2_11"/>
<reference evidence="9 10" key="1">
    <citation type="journal article" date="2006" name="PLoS Genet.">
        <title>Secrets of soil survival revealed by the genome sequence of Arthrobacter aurescens TC1.</title>
        <authorList>
            <person name="Mongodin E.F."/>
            <person name="Shapir N."/>
            <person name="Daugherty S.C."/>
            <person name="DeBoy R.T."/>
            <person name="Emerson J.B."/>
            <person name="Shvartzbeyn A."/>
            <person name="Radune D."/>
            <person name="Vamathevan J."/>
            <person name="Riggs F."/>
            <person name="Grinberg V."/>
            <person name="Khouri H."/>
            <person name="Wackett L.P."/>
            <person name="Nelson K.E."/>
            <person name="Sadowsky M.J."/>
        </authorList>
    </citation>
    <scope>NUCLEOTIDE SEQUENCE [LARGE SCALE GENOMIC DNA]</scope>
    <source>
        <strain evidence="9 10">TC1</strain>
    </source>
</reference>
<evidence type="ECO:0000256" key="5">
    <source>
        <dbReference type="ARBA" id="ARBA00023124"/>
    </source>
</evidence>
<gene>
    <name evidence="9" type="ordered locus">AAur_2315</name>
</gene>
<keyword evidence="4 8" id="KW-0378">Hydrolase</keyword>
<keyword evidence="10" id="KW-1185">Reference proteome</keyword>
<dbReference type="GO" id="GO:0006508">
    <property type="term" value="P:proteolysis"/>
    <property type="evidence" value="ECO:0007669"/>
    <property type="project" value="UniProtKB-KW"/>
</dbReference>
<dbReference type="GO" id="GO:0016829">
    <property type="term" value="F:lyase activity"/>
    <property type="evidence" value="ECO:0007669"/>
    <property type="project" value="UniProtKB-KW"/>
</dbReference>
<comment type="similarity">
    <text evidence="1 8">Belongs to the SOS response-associated peptidase family.</text>
</comment>
<dbReference type="eggNOG" id="COG2135">
    <property type="taxonomic scope" value="Bacteria"/>
</dbReference>
<name>A1R740_PAEAT</name>
<dbReference type="EMBL" id="CP000474">
    <property type="protein sequence ID" value="ABM08824.1"/>
    <property type="molecule type" value="Genomic_DNA"/>
</dbReference>
<evidence type="ECO:0000313" key="9">
    <source>
        <dbReference type="EMBL" id="ABM08824.1"/>
    </source>
</evidence>
<dbReference type="PANTHER" id="PTHR13604">
    <property type="entry name" value="DC12-RELATED"/>
    <property type="match status" value="1"/>
</dbReference>
<dbReference type="GO" id="GO:0003697">
    <property type="term" value="F:single-stranded DNA binding"/>
    <property type="evidence" value="ECO:0007669"/>
    <property type="project" value="InterPro"/>
</dbReference>
<evidence type="ECO:0000256" key="4">
    <source>
        <dbReference type="ARBA" id="ARBA00022801"/>
    </source>
</evidence>
<dbReference type="PANTHER" id="PTHR13604:SF0">
    <property type="entry name" value="ABASIC SITE PROCESSING PROTEIN HMCES"/>
    <property type="match status" value="1"/>
</dbReference>
<dbReference type="EC" id="3.4.-.-" evidence="8"/>
<dbReference type="GO" id="GO:0008233">
    <property type="term" value="F:peptidase activity"/>
    <property type="evidence" value="ECO:0007669"/>
    <property type="project" value="UniProtKB-KW"/>
</dbReference>
<keyword evidence="7" id="KW-0456">Lyase</keyword>
<dbReference type="InterPro" id="IPR003738">
    <property type="entry name" value="SRAP"/>
</dbReference>
<sequence>MLSTVTRVGIIPVRPRSRVTSHGALVRSWRRGQTVAMCGRYVMARAVGDLLADFDAELENEIALEKSWNVAPTDAVPIVLERLIDEDVKRQLHVAKWGLVPSWAKDPKGGARLINARSETLLEKPSFKKAAVARRCAVPADGYYEWKKGEGKNKQPYYVHPGDGQGLVFAGLYEWWRDQSASPDDPGRWLLSMSILTADTPTADEARTRRSASVFDELTSLHDRVPLPMSTETMEAWLDPREKDAQGLVDMVRSRAHDAAAGWTLDAVGAAVGNVRNNSPELIEPVEGLF</sequence>